<dbReference type="SUPFAM" id="SSF52540">
    <property type="entry name" value="P-loop containing nucleoside triphosphate hydrolases"/>
    <property type="match status" value="1"/>
</dbReference>
<evidence type="ECO:0000256" key="4">
    <source>
        <dbReference type="ARBA" id="ARBA00022840"/>
    </source>
</evidence>
<dbReference type="Proteomes" id="UP001519362">
    <property type="component" value="Unassembled WGS sequence"/>
</dbReference>
<sequence length="241" mass="25880">MIEAKQLTKRYGRRTVVDNVTFTACPGRVTALLGPNGSGKSTTMRLLLGLSIPASGEARILEQRFIDIPRPATRVGAMLDASAVHKGRSGREALVLAAMMLGKSQANADDMIDRVGLTAREARRRAGTYSLGMRQRLGIAQALLGEPEVLILDEPVNGLDPSGIRWTRDLLRDFADGGGTVLLSSHLLSEVELLADDVVIMGDGRVMAQGPKASLLEHGASTLEDAYFRWTSDTARERGAA</sequence>
<dbReference type="EMBL" id="JAGIOL010000001">
    <property type="protein sequence ID" value="MBP2436610.1"/>
    <property type="molecule type" value="Genomic_DNA"/>
</dbReference>
<name>A0ABS4ZH53_9MICO</name>
<dbReference type="InterPro" id="IPR027417">
    <property type="entry name" value="P-loop_NTPase"/>
</dbReference>
<evidence type="ECO:0000256" key="1">
    <source>
        <dbReference type="ARBA" id="ARBA00005417"/>
    </source>
</evidence>
<dbReference type="Pfam" id="PF00005">
    <property type="entry name" value="ABC_tran"/>
    <property type="match status" value="1"/>
</dbReference>
<evidence type="ECO:0000256" key="3">
    <source>
        <dbReference type="ARBA" id="ARBA00022741"/>
    </source>
</evidence>
<reference evidence="6 7" key="1">
    <citation type="submission" date="2021-03" db="EMBL/GenBank/DDBJ databases">
        <title>Sequencing the genomes of 1000 actinobacteria strains.</title>
        <authorList>
            <person name="Klenk H.-P."/>
        </authorList>
    </citation>
    <scope>NUCLEOTIDE SEQUENCE [LARGE SCALE GENOMIC DNA]</scope>
    <source>
        <strain evidence="6 7">DSM 24221</strain>
    </source>
</reference>
<gene>
    <name evidence="6" type="ORF">JOF34_001196</name>
</gene>
<organism evidence="6 7">
    <name type="scientific">Microbacterium amylolyticum</name>
    <dbReference type="NCBI Taxonomy" id="936337"/>
    <lineage>
        <taxon>Bacteria</taxon>
        <taxon>Bacillati</taxon>
        <taxon>Actinomycetota</taxon>
        <taxon>Actinomycetes</taxon>
        <taxon>Micrococcales</taxon>
        <taxon>Microbacteriaceae</taxon>
        <taxon>Microbacterium</taxon>
    </lineage>
</organism>
<protein>
    <submittedName>
        <fullName evidence="6">ABC-2 type transport system ATP-binding protein</fullName>
    </submittedName>
</protein>
<keyword evidence="2" id="KW-0813">Transport</keyword>
<dbReference type="RefSeq" id="WP_165135974.1">
    <property type="nucleotide sequence ID" value="NZ_CP049253.1"/>
</dbReference>
<dbReference type="PROSITE" id="PS50893">
    <property type="entry name" value="ABC_TRANSPORTER_2"/>
    <property type="match status" value="1"/>
</dbReference>
<dbReference type="GO" id="GO:0005524">
    <property type="term" value="F:ATP binding"/>
    <property type="evidence" value="ECO:0007669"/>
    <property type="project" value="UniProtKB-KW"/>
</dbReference>
<dbReference type="InterPro" id="IPR017871">
    <property type="entry name" value="ABC_transporter-like_CS"/>
</dbReference>
<evidence type="ECO:0000313" key="7">
    <source>
        <dbReference type="Proteomes" id="UP001519362"/>
    </source>
</evidence>
<dbReference type="Gene3D" id="3.40.50.300">
    <property type="entry name" value="P-loop containing nucleotide triphosphate hydrolases"/>
    <property type="match status" value="1"/>
</dbReference>
<evidence type="ECO:0000259" key="5">
    <source>
        <dbReference type="PROSITE" id="PS50893"/>
    </source>
</evidence>
<feature type="domain" description="ABC transporter" evidence="5">
    <location>
        <begin position="2"/>
        <end position="228"/>
    </location>
</feature>
<keyword evidence="4 6" id="KW-0067">ATP-binding</keyword>
<dbReference type="PANTHER" id="PTHR43335">
    <property type="entry name" value="ABC TRANSPORTER, ATP-BINDING PROTEIN"/>
    <property type="match status" value="1"/>
</dbReference>
<dbReference type="InterPro" id="IPR003593">
    <property type="entry name" value="AAA+_ATPase"/>
</dbReference>
<comment type="similarity">
    <text evidence="1">Belongs to the ABC transporter superfamily.</text>
</comment>
<accession>A0ABS4ZH53</accession>
<evidence type="ECO:0000256" key="2">
    <source>
        <dbReference type="ARBA" id="ARBA00022448"/>
    </source>
</evidence>
<dbReference type="SMART" id="SM00382">
    <property type="entry name" value="AAA"/>
    <property type="match status" value="1"/>
</dbReference>
<keyword evidence="7" id="KW-1185">Reference proteome</keyword>
<proteinExistence type="inferred from homology"/>
<dbReference type="PANTHER" id="PTHR43335:SF4">
    <property type="entry name" value="ABC TRANSPORTER, ATP-BINDING PROTEIN"/>
    <property type="match status" value="1"/>
</dbReference>
<dbReference type="PROSITE" id="PS00211">
    <property type="entry name" value="ABC_TRANSPORTER_1"/>
    <property type="match status" value="1"/>
</dbReference>
<dbReference type="InterPro" id="IPR003439">
    <property type="entry name" value="ABC_transporter-like_ATP-bd"/>
</dbReference>
<comment type="caution">
    <text evidence="6">The sequence shown here is derived from an EMBL/GenBank/DDBJ whole genome shotgun (WGS) entry which is preliminary data.</text>
</comment>
<keyword evidence="3" id="KW-0547">Nucleotide-binding</keyword>
<evidence type="ECO:0000313" key="6">
    <source>
        <dbReference type="EMBL" id="MBP2436610.1"/>
    </source>
</evidence>